<evidence type="ECO:0000259" key="9">
    <source>
        <dbReference type="Pfam" id="PF01529"/>
    </source>
</evidence>
<gene>
    <name evidence="10" type="ORF">PCOR1329_LOCUS69918</name>
</gene>
<feature type="transmembrane region" description="Helical" evidence="7">
    <location>
        <begin position="35"/>
        <end position="54"/>
    </location>
</feature>
<evidence type="ECO:0000256" key="7">
    <source>
        <dbReference type="RuleBase" id="RU079119"/>
    </source>
</evidence>
<organism evidence="10 11">
    <name type="scientific">Prorocentrum cordatum</name>
    <dbReference type="NCBI Taxonomy" id="2364126"/>
    <lineage>
        <taxon>Eukaryota</taxon>
        <taxon>Sar</taxon>
        <taxon>Alveolata</taxon>
        <taxon>Dinophyceae</taxon>
        <taxon>Prorocentrales</taxon>
        <taxon>Prorocentraceae</taxon>
        <taxon>Prorocentrum</taxon>
    </lineage>
</organism>
<evidence type="ECO:0000313" key="10">
    <source>
        <dbReference type="EMBL" id="CAK0889377.1"/>
    </source>
</evidence>
<feature type="region of interest" description="Disordered" evidence="8">
    <location>
        <begin position="459"/>
        <end position="495"/>
    </location>
</feature>
<dbReference type="Pfam" id="PF01529">
    <property type="entry name" value="DHHC"/>
    <property type="match status" value="1"/>
</dbReference>
<dbReference type="InterPro" id="IPR001594">
    <property type="entry name" value="Palmitoyltrfase_DHHC"/>
</dbReference>
<keyword evidence="3 7" id="KW-0812">Transmembrane</keyword>
<dbReference type="EMBL" id="CAUYUJ010019202">
    <property type="protein sequence ID" value="CAK0889377.1"/>
    <property type="molecule type" value="Genomic_DNA"/>
</dbReference>
<name>A0ABN9WUV5_9DINO</name>
<sequence>MPSAPCWRRAGRCLGVVLEVGVVPLHRATPWVMPVLVLLLLFLPLALASLARLVELLLDPLTPRLVAGWSAGRLVVLLLLAAFAAGDLLGLWFAGAVALRVVRHAASRRIAGPTRPRARRLWGVLQAAVRLNAARVLAPERSRWAQVQLERGVPLGRGSSRSERWRFNWEESARARRDRQEEALWHSLDLGRALLRAAGPPLAAASLGLVAFGVRAFFALGLPWWRLPRALDGAMRLLGAVATLRILADFARASLMDPGFTGPAPPAGGAATPPDVELDGLGGLARAEAARWCAFCARPKPPRCHHCRTCERCVLKMDHHCPFLGNCVGQRNYPYFCLLLLDLVAGSALLLAVLLPQAPSVLLGEGWVPCLGLLAAVLVPWGALALLGPFFLVHLRLVLRDETSLEHLAREEGHRRVGGAAVPRSGPAGEAGVLARFARVFGAPPASWRLPLERALRKLGAPGDDDDDDDCCGAGLAAPPGAPGRGPTGASRRRA</sequence>
<feature type="transmembrane region" description="Helical" evidence="7">
    <location>
        <begin position="202"/>
        <end position="224"/>
    </location>
</feature>
<evidence type="ECO:0000256" key="5">
    <source>
        <dbReference type="ARBA" id="ARBA00023136"/>
    </source>
</evidence>
<comment type="catalytic activity">
    <reaction evidence="7">
        <text>L-cysteinyl-[protein] + hexadecanoyl-CoA = S-hexadecanoyl-L-cysteinyl-[protein] + CoA</text>
        <dbReference type="Rhea" id="RHEA:36683"/>
        <dbReference type="Rhea" id="RHEA-COMP:10131"/>
        <dbReference type="Rhea" id="RHEA-COMP:11032"/>
        <dbReference type="ChEBI" id="CHEBI:29950"/>
        <dbReference type="ChEBI" id="CHEBI:57287"/>
        <dbReference type="ChEBI" id="CHEBI:57379"/>
        <dbReference type="ChEBI" id="CHEBI:74151"/>
        <dbReference type="EC" id="2.3.1.225"/>
    </reaction>
</comment>
<proteinExistence type="inferred from homology"/>
<comment type="domain">
    <text evidence="7">The DHHC domain is required for palmitoyltransferase activity.</text>
</comment>
<evidence type="ECO:0000256" key="2">
    <source>
        <dbReference type="ARBA" id="ARBA00022679"/>
    </source>
</evidence>
<feature type="transmembrane region" description="Helical" evidence="7">
    <location>
        <begin position="366"/>
        <end position="393"/>
    </location>
</feature>
<keyword evidence="4 7" id="KW-1133">Transmembrane helix</keyword>
<keyword evidence="11" id="KW-1185">Reference proteome</keyword>
<evidence type="ECO:0000256" key="3">
    <source>
        <dbReference type="ARBA" id="ARBA00022692"/>
    </source>
</evidence>
<keyword evidence="5 7" id="KW-0472">Membrane</keyword>
<evidence type="ECO:0000256" key="8">
    <source>
        <dbReference type="SAM" id="MobiDB-lite"/>
    </source>
</evidence>
<comment type="similarity">
    <text evidence="7">Belongs to the DHHC palmitoyltransferase family.</text>
</comment>
<evidence type="ECO:0000256" key="1">
    <source>
        <dbReference type="ARBA" id="ARBA00004141"/>
    </source>
</evidence>
<reference evidence="10" key="1">
    <citation type="submission" date="2023-10" db="EMBL/GenBank/DDBJ databases">
        <authorList>
            <person name="Chen Y."/>
            <person name="Shah S."/>
            <person name="Dougan E. K."/>
            <person name="Thang M."/>
            <person name="Chan C."/>
        </authorList>
    </citation>
    <scope>NUCLEOTIDE SEQUENCE [LARGE SCALE GENOMIC DNA]</scope>
</reference>
<comment type="caution">
    <text evidence="10">The sequence shown here is derived from an EMBL/GenBank/DDBJ whole genome shotgun (WGS) entry which is preliminary data.</text>
</comment>
<comment type="subcellular location">
    <subcellularLocation>
        <location evidence="1">Membrane</location>
        <topology evidence="1">Multi-pass membrane protein</topology>
    </subcellularLocation>
</comment>
<dbReference type="EC" id="2.3.1.225" evidence="7"/>
<keyword evidence="6 7" id="KW-0012">Acyltransferase</keyword>
<evidence type="ECO:0000313" key="11">
    <source>
        <dbReference type="Proteomes" id="UP001189429"/>
    </source>
</evidence>
<feature type="transmembrane region" description="Helical" evidence="7">
    <location>
        <begin position="333"/>
        <end position="354"/>
    </location>
</feature>
<protein>
    <recommendedName>
        <fullName evidence="7">Palmitoyltransferase</fullName>
        <ecNumber evidence="7">2.3.1.225</ecNumber>
    </recommendedName>
</protein>
<dbReference type="Proteomes" id="UP001189429">
    <property type="component" value="Unassembled WGS sequence"/>
</dbReference>
<dbReference type="InterPro" id="IPR039859">
    <property type="entry name" value="PFA4/ZDH16/20/ERF2-like"/>
</dbReference>
<accession>A0ABN9WUV5</accession>
<dbReference type="PANTHER" id="PTHR12246">
    <property type="entry name" value="PALMITOYLTRANSFERASE ZDHHC16"/>
    <property type="match status" value="1"/>
</dbReference>
<feature type="transmembrane region" description="Helical" evidence="7">
    <location>
        <begin position="74"/>
        <end position="99"/>
    </location>
</feature>
<evidence type="ECO:0000256" key="6">
    <source>
        <dbReference type="ARBA" id="ARBA00023315"/>
    </source>
</evidence>
<keyword evidence="2 7" id="KW-0808">Transferase</keyword>
<evidence type="ECO:0000256" key="4">
    <source>
        <dbReference type="ARBA" id="ARBA00022989"/>
    </source>
</evidence>
<dbReference type="PROSITE" id="PS50216">
    <property type="entry name" value="DHHC"/>
    <property type="match status" value="1"/>
</dbReference>
<feature type="domain" description="Palmitoyltransferase DHHC" evidence="9">
    <location>
        <begin position="289"/>
        <end position="409"/>
    </location>
</feature>